<comment type="catalytic activity">
    <reaction evidence="1">
        <text>Endohydrolysis of (1-&gt;4)-beta-D-glucosidic linkages in cellulose, lichenin and cereal beta-D-glucans.</text>
        <dbReference type="EC" id="3.2.1.4"/>
    </reaction>
</comment>
<protein>
    <recommendedName>
        <fullName evidence="2">cellulase</fullName>
        <ecNumber evidence="2">3.2.1.4</ecNumber>
    </recommendedName>
</protein>
<dbReference type="GO" id="GO:0008810">
    <property type="term" value="F:cellulase activity"/>
    <property type="evidence" value="ECO:0007669"/>
    <property type="project" value="UniProtKB-EC"/>
</dbReference>
<feature type="compositionally biased region" description="Polar residues" evidence="6">
    <location>
        <begin position="54"/>
        <end position="71"/>
    </location>
</feature>
<dbReference type="EMBL" id="CBUQ010000008">
    <property type="protein sequence ID" value="CDI68204.1"/>
    <property type="molecule type" value="Genomic_DNA"/>
</dbReference>
<gene>
    <name evidence="9" type="ORF">BANIM336_01556</name>
</gene>
<dbReference type="PROSITE" id="PS00659">
    <property type="entry name" value="GLYCOSYL_HYDROL_F5"/>
    <property type="match status" value="1"/>
</dbReference>
<keyword evidence="4 5" id="KW-0326">Glycosidase</keyword>
<comment type="caution">
    <text evidence="9">The sequence shown here is derived from an EMBL/GenBank/DDBJ whole genome shotgun (WGS) entry which is preliminary data.</text>
</comment>
<evidence type="ECO:0000256" key="7">
    <source>
        <dbReference type="SAM" id="SignalP"/>
    </source>
</evidence>
<dbReference type="SUPFAM" id="SSF51445">
    <property type="entry name" value="(Trans)glycosidases"/>
    <property type="match status" value="1"/>
</dbReference>
<dbReference type="PANTHER" id="PTHR34142">
    <property type="entry name" value="ENDO-BETA-1,4-GLUCANASE A"/>
    <property type="match status" value="1"/>
</dbReference>
<dbReference type="InterPro" id="IPR001547">
    <property type="entry name" value="Glyco_hydro_5"/>
</dbReference>
<evidence type="ECO:0000256" key="6">
    <source>
        <dbReference type="SAM" id="MobiDB-lite"/>
    </source>
</evidence>
<keyword evidence="7" id="KW-0732">Signal</keyword>
<dbReference type="GO" id="GO:0000272">
    <property type="term" value="P:polysaccharide catabolic process"/>
    <property type="evidence" value="ECO:0007669"/>
    <property type="project" value="InterPro"/>
</dbReference>
<evidence type="ECO:0000259" key="8">
    <source>
        <dbReference type="Pfam" id="PF00150"/>
    </source>
</evidence>
<reference evidence="9 10" key="1">
    <citation type="submission" date="2013-10" db="EMBL/GenBank/DDBJ databases">
        <authorList>
            <person name="Manrique M."/>
        </authorList>
    </citation>
    <scope>NUCLEOTIDE SEQUENCE [LARGE SCALE GENOMIC DNA]</scope>
    <source>
        <strain evidence="9 10">IM386</strain>
    </source>
</reference>
<dbReference type="AlphaFoldDB" id="A0AAV2W3D5"/>
<feature type="compositionally biased region" description="Polar residues" evidence="6">
    <location>
        <begin position="37"/>
        <end position="47"/>
    </location>
</feature>
<comment type="similarity">
    <text evidence="5">Belongs to the glycosyl hydrolase 5 (cellulase A) family.</text>
</comment>
<dbReference type="Pfam" id="PF00150">
    <property type="entry name" value="Cellulase"/>
    <property type="match status" value="1"/>
</dbReference>
<dbReference type="InterPro" id="IPR018087">
    <property type="entry name" value="Glyco_hydro_5_CS"/>
</dbReference>
<evidence type="ECO:0000313" key="10">
    <source>
        <dbReference type="Proteomes" id="UP000035645"/>
    </source>
</evidence>
<dbReference type="RefSeq" id="WP_014698095.1">
    <property type="nucleotide sequence ID" value="NZ_CBUQ010000008.1"/>
</dbReference>
<dbReference type="InterPro" id="IPR017853">
    <property type="entry name" value="GH"/>
</dbReference>
<dbReference type="Gene3D" id="3.20.20.80">
    <property type="entry name" value="Glycosidases"/>
    <property type="match status" value="1"/>
</dbReference>
<evidence type="ECO:0000256" key="5">
    <source>
        <dbReference type="RuleBase" id="RU361153"/>
    </source>
</evidence>
<dbReference type="PROSITE" id="PS51257">
    <property type="entry name" value="PROKAR_LIPOPROTEIN"/>
    <property type="match status" value="1"/>
</dbReference>
<feature type="chain" id="PRO_5043932090" description="cellulase" evidence="7">
    <location>
        <begin position="32"/>
        <end position="373"/>
    </location>
</feature>
<feature type="domain" description="Glycoside hydrolase family 5" evidence="8">
    <location>
        <begin position="84"/>
        <end position="334"/>
    </location>
</feature>
<feature type="region of interest" description="Disordered" evidence="6">
    <location>
        <begin position="32"/>
        <end position="71"/>
    </location>
</feature>
<proteinExistence type="inferred from homology"/>
<sequence length="373" mass="40677">MRHTGQAGLAARVARIAMALAIGMAVGMTGACGSEPETPSTATNQPAASEEKSANSGKQSAEPSEQPTNSATVVPLHVKGAKLLDEQNHPRQLRGVSTHGIAWFPQYVNAELFGNLKREWGINTVRLAMYTGEEGGYTTNGNKEELRKLVHQGVDAAIKQDLYVIVDWHTLSDNNPLASVDAAKRFFDEMSHDYAGKPNVIYEICNEPNGTTWAQVKQYAEQIIPVIRANDKNALILVGTPNWCQNIGEAEADPITGAGNLMYTMHFYAAEHHEELRNAMVSAVENGFPVFVSEFGLTQASGDGAIDTASAQAWLNAMDEHDISYVIWNLSNKNEGSALFVTGETRNPQTSDLSAEAKWYRGYLKQHATEANR</sequence>
<name>A0AAV2W3D5_9BIFI</name>
<organism evidence="9 10">
    <name type="scientific">Bifidobacterium animalis subsp. animalis IM386</name>
    <dbReference type="NCBI Taxonomy" id="1402194"/>
    <lineage>
        <taxon>Bacteria</taxon>
        <taxon>Bacillati</taxon>
        <taxon>Actinomycetota</taxon>
        <taxon>Actinomycetes</taxon>
        <taxon>Bifidobacteriales</taxon>
        <taxon>Bifidobacteriaceae</taxon>
        <taxon>Bifidobacterium</taxon>
    </lineage>
</organism>
<accession>A0AAV2W3D5</accession>
<dbReference type="EC" id="3.2.1.4" evidence="2"/>
<evidence type="ECO:0000256" key="2">
    <source>
        <dbReference type="ARBA" id="ARBA00012601"/>
    </source>
</evidence>
<evidence type="ECO:0000256" key="1">
    <source>
        <dbReference type="ARBA" id="ARBA00000966"/>
    </source>
</evidence>
<feature type="signal peptide" evidence="7">
    <location>
        <begin position="1"/>
        <end position="31"/>
    </location>
</feature>
<reference evidence="9 10" key="2">
    <citation type="submission" date="2015-01" db="EMBL/GenBank/DDBJ databases">
        <title>Genome sequence of a Bifidobacterium animalis strain.</title>
        <authorList>
            <person name="Bogovic-Matijasic B."/>
            <person name="Hacin B."/>
            <person name="Citar M."/>
            <person name="Svigelj K."/>
            <person name="Stempelj M."/>
            <person name="Rogelj I."/>
        </authorList>
    </citation>
    <scope>NUCLEOTIDE SEQUENCE [LARGE SCALE GENOMIC DNA]</scope>
    <source>
        <strain evidence="9 10">IM386</strain>
    </source>
</reference>
<dbReference type="Proteomes" id="UP000035645">
    <property type="component" value="Unassembled WGS sequence"/>
</dbReference>
<evidence type="ECO:0000256" key="4">
    <source>
        <dbReference type="ARBA" id="ARBA00023295"/>
    </source>
</evidence>
<dbReference type="PANTHER" id="PTHR34142:SF1">
    <property type="entry name" value="GLYCOSIDE HYDROLASE FAMILY 5 DOMAIN-CONTAINING PROTEIN"/>
    <property type="match status" value="1"/>
</dbReference>
<keyword evidence="3 5" id="KW-0378">Hydrolase</keyword>
<evidence type="ECO:0000313" key="9">
    <source>
        <dbReference type="EMBL" id="CDI68204.1"/>
    </source>
</evidence>
<evidence type="ECO:0000256" key="3">
    <source>
        <dbReference type="ARBA" id="ARBA00022801"/>
    </source>
</evidence>